<dbReference type="AlphaFoldDB" id="A0A150MBK5"/>
<dbReference type="Proteomes" id="UP000257014">
    <property type="component" value="Unassembled WGS sequence"/>
</dbReference>
<dbReference type="RefSeq" id="WP_020153682.1">
    <property type="nucleotide sequence ID" value="NZ_JBAIZG010000033.1"/>
</dbReference>
<evidence type="ECO:0008006" key="5">
    <source>
        <dbReference type="Google" id="ProtNLM"/>
    </source>
</evidence>
<sequence length="131" mass="15233">MGKRKSLFQRFQKECETSDDHFDPDLKSHYYKASFDKVYDAVLEMFEKDENFKVVTASKERGEIAVNMTLRPKPFIVATVVQVRPFETAVDFMVSSEKFSLTGIYPALKRVVLQLFRRLDQKLPYIGPKKG</sequence>
<organism evidence="1 3">
    <name type="scientific">Caldibacillus debilis</name>
    <dbReference type="NCBI Taxonomy" id="301148"/>
    <lineage>
        <taxon>Bacteria</taxon>
        <taxon>Bacillati</taxon>
        <taxon>Bacillota</taxon>
        <taxon>Bacilli</taxon>
        <taxon>Bacillales</taxon>
        <taxon>Bacillaceae</taxon>
        <taxon>Caldibacillus</taxon>
    </lineage>
</organism>
<accession>A0A150MBK5</accession>
<dbReference type="PATRIC" id="fig|301148.3.peg.1179"/>
<evidence type="ECO:0000313" key="2">
    <source>
        <dbReference type="EMBL" id="REJ23933.1"/>
    </source>
</evidence>
<evidence type="ECO:0000313" key="3">
    <source>
        <dbReference type="Proteomes" id="UP000075683"/>
    </source>
</evidence>
<dbReference type="EMBL" id="LQYT01000017">
    <property type="protein sequence ID" value="KYD21622.1"/>
    <property type="molecule type" value="Genomic_DNA"/>
</dbReference>
<dbReference type="STRING" id="301148.B4135_1630"/>
<dbReference type="EMBL" id="QEWE01000041">
    <property type="protein sequence ID" value="REJ23933.1"/>
    <property type="molecule type" value="Genomic_DNA"/>
</dbReference>
<name>A0A150MBK5_9BACI</name>
<reference evidence="1 3" key="1">
    <citation type="submission" date="2016-01" db="EMBL/GenBank/DDBJ databases">
        <title>Draft Genome Sequences of Seven Thermophilic Sporeformers Isolated from Foods.</title>
        <authorList>
            <person name="Berendsen E.M."/>
            <person name="Wells-Bennik M.H."/>
            <person name="Krawcyk A.O."/>
            <person name="De Jong A."/>
            <person name="Holsappel S."/>
            <person name="Eijlander R.T."/>
            <person name="Kuipers O.P."/>
        </authorList>
    </citation>
    <scope>NUCLEOTIDE SEQUENCE [LARGE SCALE GENOMIC DNA]</scope>
    <source>
        <strain evidence="1 3">B4135</strain>
    </source>
</reference>
<gene>
    <name evidence="1" type="ORF">B4135_1630</name>
    <name evidence="2" type="ORF">C6P37_16365</name>
</gene>
<evidence type="ECO:0000313" key="4">
    <source>
        <dbReference type="Proteomes" id="UP000257014"/>
    </source>
</evidence>
<comment type="caution">
    <text evidence="1">The sequence shown here is derived from an EMBL/GenBank/DDBJ whole genome shotgun (WGS) entry which is preliminary data.</text>
</comment>
<protein>
    <recommendedName>
        <fullName evidence="5">Cytosolic protein</fullName>
    </recommendedName>
</protein>
<evidence type="ECO:0000313" key="1">
    <source>
        <dbReference type="EMBL" id="KYD21622.1"/>
    </source>
</evidence>
<reference evidence="2 4" key="2">
    <citation type="submission" date="2018-03" db="EMBL/GenBank/DDBJ databases">
        <authorList>
            <person name="Keele B.F."/>
        </authorList>
    </citation>
    <scope>NUCLEOTIDE SEQUENCE [LARGE SCALE GENOMIC DNA]</scope>
    <source>
        <strain evidence="2">ZCTH4_d</strain>
    </source>
</reference>
<proteinExistence type="predicted"/>
<dbReference type="Proteomes" id="UP000075683">
    <property type="component" value="Unassembled WGS sequence"/>
</dbReference>
<dbReference type="OrthoDB" id="2353056at2"/>